<dbReference type="InterPro" id="IPR032466">
    <property type="entry name" value="Metal_Hydrolase"/>
</dbReference>
<dbReference type="SUPFAM" id="SSF51556">
    <property type="entry name" value="Metallo-dependent hydrolases"/>
    <property type="match status" value="1"/>
</dbReference>
<evidence type="ECO:0000256" key="1">
    <source>
        <dbReference type="ARBA" id="ARBA00023239"/>
    </source>
</evidence>
<gene>
    <name evidence="3" type="ORF">SAMN04488579_11371</name>
</gene>
<dbReference type="EMBL" id="FNOU01000013">
    <property type="protein sequence ID" value="SDY01220.1"/>
    <property type="molecule type" value="Genomic_DNA"/>
</dbReference>
<dbReference type="RefSeq" id="WP_090245567.1">
    <property type="nucleotide sequence ID" value="NZ_FNOU01000013.1"/>
</dbReference>
<feature type="domain" description="Amidohydrolase-related" evidence="2">
    <location>
        <begin position="3"/>
        <end position="267"/>
    </location>
</feature>
<dbReference type="Pfam" id="PF04909">
    <property type="entry name" value="Amidohydro_2"/>
    <property type="match status" value="1"/>
</dbReference>
<dbReference type="AlphaFoldDB" id="A0A1H3GDU0"/>
<reference evidence="4" key="1">
    <citation type="submission" date="2016-10" db="EMBL/GenBank/DDBJ databases">
        <authorList>
            <person name="Varghese N."/>
            <person name="Submissions S."/>
        </authorList>
    </citation>
    <scope>NUCLEOTIDE SEQUENCE [LARGE SCALE GENOMIC DNA]</scope>
    <source>
        <strain evidence="4">VPI 5359</strain>
    </source>
</reference>
<proteinExistence type="predicted"/>
<accession>A0A1H3GDU0</accession>
<dbReference type="OrthoDB" id="9771932at2"/>
<evidence type="ECO:0000259" key="2">
    <source>
        <dbReference type="Pfam" id="PF04909"/>
    </source>
</evidence>
<name>A0A1H3GDU0_EUBBA</name>
<keyword evidence="4" id="KW-1185">Reference proteome</keyword>
<dbReference type="Gene3D" id="3.20.20.140">
    <property type="entry name" value="Metal-dependent hydrolases"/>
    <property type="match status" value="1"/>
</dbReference>
<dbReference type="PANTHER" id="PTHR21240:SF28">
    <property type="entry name" value="ISO-OROTATE DECARBOXYLASE (EUROFUNG)"/>
    <property type="match status" value="1"/>
</dbReference>
<dbReference type="GO" id="GO:0005737">
    <property type="term" value="C:cytoplasm"/>
    <property type="evidence" value="ECO:0007669"/>
    <property type="project" value="TreeGrafter"/>
</dbReference>
<sequence length="268" mass="29598">MIIDSHVHVFPDQMCRATIEKLAVANPEHTLRYYNDGSVTGAKAKMAEWGIDLGIILPIATNARQQRNVNAFALAVQESEKAFIALGTIYPDAPDCLSVLDAVVAGGAHGLKLHPDYQGFFMDEEKMYPIYARCQALGVPILFHTGYDPISPGCIHATPERIIRVAKQFPELTMVAAHTGGLAFAEVPLDCYKGIDNLYFDTAIASITFTPEAYRGIIDCYGPHRFLFGTDNPWGDGRKDLAFFNQVDLSEEEKALIFEGNARSIFHI</sequence>
<evidence type="ECO:0000313" key="3">
    <source>
        <dbReference type="EMBL" id="SDY01220.1"/>
    </source>
</evidence>
<dbReference type="STRING" id="1528.SAMN04488579_11371"/>
<keyword evidence="1" id="KW-0456">Lyase</keyword>
<evidence type="ECO:0000313" key="4">
    <source>
        <dbReference type="Proteomes" id="UP000199652"/>
    </source>
</evidence>
<dbReference type="GO" id="GO:0016787">
    <property type="term" value="F:hydrolase activity"/>
    <property type="evidence" value="ECO:0007669"/>
    <property type="project" value="InterPro"/>
</dbReference>
<dbReference type="InterPro" id="IPR006680">
    <property type="entry name" value="Amidohydro-rel"/>
</dbReference>
<dbReference type="CDD" id="cd01292">
    <property type="entry name" value="metallo-dependent_hydrolases"/>
    <property type="match status" value="1"/>
</dbReference>
<dbReference type="GO" id="GO:0016831">
    <property type="term" value="F:carboxy-lyase activity"/>
    <property type="evidence" value="ECO:0007669"/>
    <property type="project" value="InterPro"/>
</dbReference>
<dbReference type="Proteomes" id="UP000199652">
    <property type="component" value="Unassembled WGS sequence"/>
</dbReference>
<dbReference type="InterPro" id="IPR032465">
    <property type="entry name" value="ACMSD"/>
</dbReference>
<dbReference type="PANTHER" id="PTHR21240">
    <property type="entry name" value="2-AMINO-3-CARBOXYLMUCONATE-6-SEMIALDEHYDE DECARBOXYLASE"/>
    <property type="match status" value="1"/>
</dbReference>
<protein>
    <recommendedName>
        <fullName evidence="2">Amidohydrolase-related domain-containing protein</fullName>
    </recommendedName>
</protein>
<organism evidence="3 4">
    <name type="scientific">Eubacterium barkeri</name>
    <name type="common">Clostridium barkeri</name>
    <dbReference type="NCBI Taxonomy" id="1528"/>
    <lineage>
        <taxon>Bacteria</taxon>
        <taxon>Bacillati</taxon>
        <taxon>Bacillota</taxon>
        <taxon>Clostridia</taxon>
        <taxon>Eubacteriales</taxon>
        <taxon>Eubacteriaceae</taxon>
        <taxon>Eubacterium</taxon>
    </lineage>
</organism>
<dbReference type="GO" id="GO:0019748">
    <property type="term" value="P:secondary metabolic process"/>
    <property type="evidence" value="ECO:0007669"/>
    <property type="project" value="TreeGrafter"/>
</dbReference>